<protein>
    <submittedName>
        <fullName evidence="3">Ribonuclease inhibitor</fullName>
    </submittedName>
</protein>
<comment type="similarity">
    <text evidence="1">Belongs to the barstar family.</text>
</comment>
<dbReference type="STRING" id="904291.A7J15_00220"/>
<evidence type="ECO:0000313" key="3">
    <source>
        <dbReference type="EMBL" id="OCG75528.1"/>
    </source>
</evidence>
<dbReference type="SUPFAM" id="SSF52038">
    <property type="entry name" value="Barstar-related"/>
    <property type="match status" value="1"/>
</dbReference>
<gene>
    <name evidence="3" type="ORF">A7J15_00220</name>
</gene>
<proteinExistence type="inferred from homology"/>
<evidence type="ECO:0000259" key="2">
    <source>
        <dbReference type="Pfam" id="PF01337"/>
    </source>
</evidence>
<keyword evidence="4" id="KW-1185">Reference proteome</keyword>
<dbReference type="EMBL" id="LXMD01000012">
    <property type="protein sequence ID" value="OCG75528.1"/>
    <property type="molecule type" value="Genomic_DNA"/>
</dbReference>
<dbReference type="RefSeq" id="WP_067022631.1">
    <property type="nucleotide sequence ID" value="NZ_CP038256.1"/>
</dbReference>
<comment type="caution">
    <text evidence="3">The sequence shown here is derived from an EMBL/GenBank/DDBJ whole genome shotgun (WGS) entry which is preliminary data.</text>
</comment>
<name>A0A1B9NG03_9MICO</name>
<dbReference type="InterPro" id="IPR000468">
    <property type="entry name" value="Barstar"/>
</dbReference>
<dbReference type="OrthoDB" id="4793808at2"/>
<dbReference type="Pfam" id="PF01337">
    <property type="entry name" value="Barstar"/>
    <property type="match status" value="1"/>
</dbReference>
<dbReference type="AlphaFoldDB" id="A0A1B9NG03"/>
<dbReference type="InterPro" id="IPR035905">
    <property type="entry name" value="Barstar-like_sf"/>
</dbReference>
<dbReference type="Gene3D" id="3.30.370.10">
    <property type="entry name" value="Barstar-like"/>
    <property type="match status" value="1"/>
</dbReference>
<organism evidence="3 4">
    <name type="scientific">Microbacterium sediminis</name>
    <dbReference type="NCBI Taxonomy" id="904291"/>
    <lineage>
        <taxon>Bacteria</taxon>
        <taxon>Bacillati</taxon>
        <taxon>Actinomycetota</taxon>
        <taxon>Actinomycetes</taxon>
        <taxon>Micrococcales</taxon>
        <taxon>Microbacteriaceae</taxon>
        <taxon>Microbacterium</taxon>
    </lineage>
</organism>
<evidence type="ECO:0000313" key="4">
    <source>
        <dbReference type="Proteomes" id="UP000093355"/>
    </source>
</evidence>
<evidence type="ECO:0000256" key="1">
    <source>
        <dbReference type="ARBA" id="ARBA00006845"/>
    </source>
</evidence>
<feature type="domain" description="Barstar (barnase inhibitor)" evidence="2">
    <location>
        <begin position="5"/>
        <end position="77"/>
    </location>
</feature>
<dbReference type="Proteomes" id="UP000093355">
    <property type="component" value="Unassembled WGS sequence"/>
</dbReference>
<reference evidence="3 4" key="1">
    <citation type="submission" date="2016-05" db="EMBL/GenBank/DDBJ databases">
        <authorList>
            <person name="Lavstsen T."/>
            <person name="Jespersen J.S."/>
        </authorList>
    </citation>
    <scope>NUCLEOTIDE SEQUENCE [LARGE SCALE GENOMIC DNA]</scope>
    <source>
        <strain evidence="3 4">YLB-01</strain>
    </source>
</reference>
<accession>A0A1B9NG03</accession>
<sequence>MTPARVIEIDGSAVRDIASLYAELDRALMPGVDWRLGESLDALNDALSGGYGAIEGREPVTLRWRDFAASEAALGVAATRDWLRAKLARPELFDAARFSAELAELEAGRGRTYLDRVLEVIAEHPNITLVRA</sequence>